<protein>
    <submittedName>
        <fullName evidence="2">Uncharacterized protein</fullName>
    </submittedName>
</protein>
<reference evidence="2" key="2">
    <citation type="submission" date="2015-07" db="EMBL/GenBank/DDBJ databases">
        <title>Plasmids, circular viruses and viroids from rat gut.</title>
        <authorList>
            <person name="Jorgensen T.J."/>
            <person name="Hansen M.A."/>
            <person name="Xu Z."/>
            <person name="Tabak M.A."/>
            <person name="Sorensen S.J."/>
            <person name="Hansen L.H."/>
        </authorList>
    </citation>
    <scope>NUCLEOTIDE SEQUENCE</scope>
    <source>
        <strain evidence="2">RGRH0064</strain>
    </source>
</reference>
<keyword evidence="1" id="KW-0175">Coiled coil</keyword>
<sequence>MENLTLKDDIISSFKYDMINGNLEGFKIAGGNYIKISQLPIKTRVYWNSRYDKNSAKLLNESNRGARILQYSESGVPLTYQNYYIWTEADLSDVDTWLDWQRELVIEVSGLGGEVTYDVANPASEIRVESLQQISVIRELQNLGGGSDRVEAGIWAKNMLEKATNNEVNTRNLTTINNSILSLKDENNTGLGAINNSLQTLQDIEVRLANIDSKAVDSNDNQQEMINQNNSIKEAILQGNVNTLNTAGLTSQVKNLLVTTNDTLNAIDTKISDFKTSSDEKLDNISQEATLQEANTNLSSINNKIQEANDNLTTINDNVTTSNKKLEAIDTQARLLNLETTQQEILTQLRTANIQLNNINSSLQGGTGGEYIPSDLVLNVEAYPYYTNGNTATNLQKISQYTKKVDLWQSPNKKITFRRDINATTLNIPAISQEKSVFKFETNYLVKLKLTLEIAYQFERGNLAQPTFNDEQYRFITAVMGSCSWVEITTGTANTANYNAPNLTKYIMGGGLVALTQYNRANNPTCYQTIYAEYETSGFNGDVYTLDIYSNHIDCSIPYVTLPAGITPNNIGNFINIYNISGNIEVARVIKPNVNRTTRDSHNADMLAME</sequence>
<accession>A0A0H5QCD4</accession>
<proteinExistence type="predicted"/>
<organism evidence="2">
    <name type="scientific">uncultured prokaryote</name>
    <dbReference type="NCBI Taxonomy" id="198431"/>
    <lineage>
        <taxon>unclassified sequences</taxon>
        <taxon>environmental samples</taxon>
    </lineage>
</organism>
<dbReference type="EMBL" id="LN852755">
    <property type="protein sequence ID" value="CRY93777.1"/>
    <property type="molecule type" value="Genomic_DNA"/>
</dbReference>
<name>A0A0H5QCD4_9ZZZZ</name>
<feature type="coiled-coil region" evidence="1">
    <location>
        <begin position="291"/>
        <end position="318"/>
    </location>
</feature>
<evidence type="ECO:0000256" key="1">
    <source>
        <dbReference type="SAM" id="Coils"/>
    </source>
</evidence>
<reference evidence="2" key="1">
    <citation type="submission" date="2015-06" db="EMBL/GenBank/DDBJ databases">
        <authorList>
            <person name="Joergensen T."/>
        </authorList>
    </citation>
    <scope>NUCLEOTIDE SEQUENCE</scope>
    <source>
        <strain evidence="2">RGRH0064</strain>
    </source>
</reference>
<evidence type="ECO:0000313" key="2">
    <source>
        <dbReference type="EMBL" id="CRY93777.1"/>
    </source>
</evidence>
<dbReference type="AlphaFoldDB" id="A0A0H5QCD4"/>